<dbReference type="Proteomes" id="UP001201020">
    <property type="component" value="Chromosome"/>
</dbReference>
<organism evidence="1">
    <name type="scientific">Candidatus Heimdallarchaeum aukensis</name>
    <dbReference type="NCBI Taxonomy" id="2876573"/>
    <lineage>
        <taxon>Archaea</taxon>
        <taxon>Promethearchaeati</taxon>
        <taxon>Candidatus Heimdallarchaeota</taxon>
        <taxon>Candidatus Heimdallarchaeia (ex Rinke et al. 2021) (nom. nud.)</taxon>
        <taxon>Candidatus Heimdallarchaeales</taxon>
        <taxon>Candidatus Heimdallarchaeaceae</taxon>
        <taxon>Candidatus Heimdallarchaeum</taxon>
    </lineage>
</organism>
<sequence>MEKEAFIMQLRQMIEVKEKIADLLTYYDFAVGNTLIEALMNGIGFDAKKHILILKGLLDRAQGLNQAIPEETKENVLKTLDTVIELEWNIINQNKAIIDKITDQKTKAILNNILGEVQRHEAILKGLKNLISELTVEEEKVLDKIWKYGVKFDDDE</sequence>
<evidence type="ECO:0000313" key="1">
    <source>
        <dbReference type="EMBL" id="UJG41522.1"/>
    </source>
</evidence>
<dbReference type="AlphaFoldDB" id="A0A9Y1BMI8"/>
<dbReference type="Gene3D" id="1.20.1260.10">
    <property type="match status" value="1"/>
</dbReference>
<accession>A0A9Y1BMI8</accession>
<protein>
    <submittedName>
        <fullName evidence="1">Uncharacterized protein</fullName>
    </submittedName>
</protein>
<reference evidence="1" key="1">
    <citation type="journal article" date="2022" name="Nat. Microbiol.">
        <title>Unique mobile elements and scalable gene flow at the prokaryote-eukaryote boundary revealed by circularized Asgard archaea genomes.</title>
        <authorList>
            <person name="Wu F."/>
            <person name="Speth D.R."/>
            <person name="Philosof A."/>
            <person name="Cremiere A."/>
            <person name="Narayanan A."/>
            <person name="Barco R.A."/>
            <person name="Connon S.A."/>
            <person name="Amend J.P."/>
            <person name="Antoshechkin I.A."/>
            <person name="Orphan V.J."/>
        </authorList>
    </citation>
    <scope>NUCLEOTIDE SEQUENCE</scope>
    <source>
        <strain evidence="1">PM71</strain>
    </source>
</reference>
<dbReference type="InterPro" id="IPR009078">
    <property type="entry name" value="Ferritin-like_SF"/>
</dbReference>
<dbReference type="InterPro" id="IPR012347">
    <property type="entry name" value="Ferritin-like"/>
</dbReference>
<dbReference type="EMBL" id="CP084166">
    <property type="protein sequence ID" value="UJG41522.1"/>
    <property type="molecule type" value="Genomic_DNA"/>
</dbReference>
<name>A0A9Y1BMI8_9ARCH</name>
<dbReference type="SUPFAM" id="SSF47240">
    <property type="entry name" value="Ferritin-like"/>
    <property type="match status" value="1"/>
</dbReference>
<proteinExistence type="predicted"/>
<gene>
    <name evidence="1" type="ORF">K9W45_03425</name>
</gene>